<gene>
    <name evidence="1" type="ORF">CCAM_LOCUS17734</name>
</gene>
<reference evidence="1 2" key="1">
    <citation type="submission" date="2018-04" db="EMBL/GenBank/DDBJ databases">
        <authorList>
            <person name="Vogel A."/>
        </authorList>
    </citation>
    <scope>NUCLEOTIDE SEQUENCE [LARGE SCALE GENOMIC DNA]</scope>
</reference>
<dbReference type="EMBL" id="OOIL02001464">
    <property type="protein sequence ID" value="VFQ75958.1"/>
    <property type="molecule type" value="Genomic_DNA"/>
</dbReference>
<protein>
    <submittedName>
        <fullName evidence="1">Uncharacterized protein</fullName>
    </submittedName>
</protein>
<sequence>MGKWAASPAVCTMKSHVKYKSRALYVQSALIKLSSIQRVWHANPLLTYLLSSWGHIKQFNHWRFANL</sequence>
<dbReference type="AlphaFoldDB" id="A0A484LJ09"/>
<proteinExistence type="predicted"/>
<accession>A0A484LJ09</accession>
<evidence type="ECO:0000313" key="2">
    <source>
        <dbReference type="Proteomes" id="UP000595140"/>
    </source>
</evidence>
<name>A0A484LJ09_9ASTE</name>
<organism evidence="1 2">
    <name type="scientific">Cuscuta campestris</name>
    <dbReference type="NCBI Taxonomy" id="132261"/>
    <lineage>
        <taxon>Eukaryota</taxon>
        <taxon>Viridiplantae</taxon>
        <taxon>Streptophyta</taxon>
        <taxon>Embryophyta</taxon>
        <taxon>Tracheophyta</taxon>
        <taxon>Spermatophyta</taxon>
        <taxon>Magnoliopsida</taxon>
        <taxon>eudicotyledons</taxon>
        <taxon>Gunneridae</taxon>
        <taxon>Pentapetalae</taxon>
        <taxon>asterids</taxon>
        <taxon>lamiids</taxon>
        <taxon>Solanales</taxon>
        <taxon>Convolvulaceae</taxon>
        <taxon>Cuscuteae</taxon>
        <taxon>Cuscuta</taxon>
        <taxon>Cuscuta subgen. Grammica</taxon>
        <taxon>Cuscuta sect. Cleistogrammica</taxon>
    </lineage>
</organism>
<dbReference type="Proteomes" id="UP000595140">
    <property type="component" value="Unassembled WGS sequence"/>
</dbReference>
<evidence type="ECO:0000313" key="1">
    <source>
        <dbReference type="EMBL" id="VFQ75958.1"/>
    </source>
</evidence>
<keyword evidence="2" id="KW-1185">Reference proteome</keyword>